<dbReference type="AlphaFoldDB" id="A0A9Q0ICV8"/>
<organism evidence="2 3">
    <name type="scientific">Muraenolepis orangiensis</name>
    <name type="common">Patagonian moray cod</name>
    <dbReference type="NCBI Taxonomy" id="630683"/>
    <lineage>
        <taxon>Eukaryota</taxon>
        <taxon>Metazoa</taxon>
        <taxon>Chordata</taxon>
        <taxon>Craniata</taxon>
        <taxon>Vertebrata</taxon>
        <taxon>Euteleostomi</taxon>
        <taxon>Actinopterygii</taxon>
        <taxon>Neopterygii</taxon>
        <taxon>Teleostei</taxon>
        <taxon>Neoteleostei</taxon>
        <taxon>Acanthomorphata</taxon>
        <taxon>Zeiogadaria</taxon>
        <taxon>Gadariae</taxon>
        <taxon>Gadiformes</taxon>
        <taxon>Muraenolepidoidei</taxon>
        <taxon>Muraenolepididae</taxon>
        <taxon>Muraenolepis</taxon>
    </lineage>
</organism>
<dbReference type="Proteomes" id="UP001148018">
    <property type="component" value="Unassembled WGS sequence"/>
</dbReference>
<name>A0A9Q0ICV8_9TELE</name>
<protein>
    <submittedName>
        <fullName evidence="2">Uncharacterized protein</fullName>
    </submittedName>
</protein>
<sequence length="73" mass="8214">MNKKEKRLGEKEGGIDGGNEELKEQRRRRRRGGEKGQMEKRRGRGSKASGDRGECPLVSQLVETEESVLLCLS</sequence>
<dbReference type="EMBL" id="JANIIK010000112">
    <property type="protein sequence ID" value="KAJ3593875.1"/>
    <property type="molecule type" value="Genomic_DNA"/>
</dbReference>
<proteinExistence type="predicted"/>
<feature type="region of interest" description="Disordered" evidence="1">
    <location>
        <begin position="1"/>
        <end position="57"/>
    </location>
</feature>
<gene>
    <name evidence="2" type="ORF">NHX12_006209</name>
</gene>
<evidence type="ECO:0000313" key="3">
    <source>
        <dbReference type="Proteomes" id="UP001148018"/>
    </source>
</evidence>
<comment type="caution">
    <text evidence="2">The sequence shown here is derived from an EMBL/GenBank/DDBJ whole genome shotgun (WGS) entry which is preliminary data.</text>
</comment>
<keyword evidence="3" id="KW-1185">Reference proteome</keyword>
<feature type="compositionally biased region" description="Basic and acidic residues" evidence="1">
    <location>
        <begin position="7"/>
        <end position="24"/>
    </location>
</feature>
<reference evidence="2" key="1">
    <citation type="submission" date="2022-07" db="EMBL/GenBank/DDBJ databases">
        <title>Chromosome-level genome of Muraenolepis orangiensis.</title>
        <authorList>
            <person name="Kim J."/>
        </authorList>
    </citation>
    <scope>NUCLEOTIDE SEQUENCE</scope>
    <source>
        <strain evidence="2">KU_S4_2022</strain>
        <tissue evidence="2">Muscle</tissue>
    </source>
</reference>
<evidence type="ECO:0000256" key="1">
    <source>
        <dbReference type="SAM" id="MobiDB-lite"/>
    </source>
</evidence>
<accession>A0A9Q0ICV8</accession>
<evidence type="ECO:0000313" key="2">
    <source>
        <dbReference type="EMBL" id="KAJ3593875.1"/>
    </source>
</evidence>